<dbReference type="RefSeq" id="WP_265508926.1">
    <property type="nucleotide sequence ID" value="NZ_JAOTBE010000147.1"/>
</dbReference>
<dbReference type="EMBL" id="JBHLWQ010000227">
    <property type="protein sequence ID" value="MFC0202640.1"/>
    <property type="molecule type" value="Genomic_DNA"/>
</dbReference>
<dbReference type="InterPro" id="IPR002514">
    <property type="entry name" value="Transposase_8"/>
</dbReference>
<dbReference type="Gene3D" id="1.10.10.10">
    <property type="entry name" value="Winged helix-like DNA-binding domain superfamily/Winged helix DNA-binding domain"/>
    <property type="match status" value="1"/>
</dbReference>
<keyword evidence="3" id="KW-1185">Reference proteome</keyword>
<dbReference type="InterPro" id="IPR010921">
    <property type="entry name" value="Trp_repressor/repl_initiator"/>
</dbReference>
<sequence length="136" mass="15218">MSGFISHPHIEVLSAADGVRRRHWSDEDKLRIVEESFVGHRQVAATARRHGMCRSLLTTWRRQYRNGALEGSRPVSFAPVSIVKEAPTAPIDRLGPYPARRDWQVEIALPNGRRLMVPGEVSSEALARLLSVVDGQ</sequence>
<comment type="similarity">
    <text evidence="1">Belongs to the transposase 8 family.</text>
</comment>
<dbReference type="InterPro" id="IPR036388">
    <property type="entry name" value="WH-like_DNA-bd_sf"/>
</dbReference>
<dbReference type="NCBIfam" id="NF047595">
    <property type="entry name" value="IS66_ISRel24_TnpA"/>
    <property type="match status" value="1"/>
</dbReference>
<comment type="caution">
    <text evidence="2">The sequence shown here is derived from an EMBL/GenBank/DDBJ whole genome shotgun (WGS) entry which is preliminary data.</text>
</comment>
<organism evidence="2 3">
    <name type="scientific">Paracoccus rhizosphaerae</name>
    <dbReference type="NCBI Taxonomy" id="1133347"/>
    <lineage>
        <taxon>Bacteria</taxon>
        <taxon>Pseudomonadati</taxon>
        <taxon>Pseudomonadota</taxon>
        <taxon>Alphaproteobacteria</taxon>
        <taxon>Rhodobacterales</taxon>
        <taxon>Paracoccaceae</taxon>
        <taxon>Paracoccus</taxon>
    </lineage>
</organism>
<protein>
    <submittedName>
        <fullName evidence="2">Transposase</fullName>
    </submittedName>
</protein>
<gene>
    <name evidence="2" type="ORF">ACFFIZ_20640</name>
</gene>
<accession>A0ABV6CS03</accession>
<evidence type="ECO:0000313" key="2">
    <source>
        <dbReference type="EMBL" id="MFC0202640.1"/>
    </source>
</evidence>
<evidence type="ECO:0000256" key="1">
    <source>
        <dbReference type="ARBA" id="ARBA00009964"/>
    </source>
</evidence>
<dbReference type="PANTHER" id="PTHR37936:SF3">
    <property type="entry name" value="TRANSPOSASE INSC FOR INSERTION ELEMENT IS2A-RELATED"/>
    <property type="match status" value="1"/>
</dbReference>
<name>A0ABV6CS03_9RHOB</name>
<evidence type="ECO:0000313" key="3">
    <source>
        <dbReference type="Proteomes" id="UP001589795"/>
    </source>
</evidence>
<proteinExistence type="inferred from homology"/>
<reference evidence="2 3" key="1">
    <citation type="submission" date="2024-09" db="EMBL/GenBank/DDBJ databases">
        <authorList>
            <person name="Sun Q."/>
            <person name="Mori K."/>
        </authorList>
    </citation>
    <scope>NUCLEOTIDE SEQUENCE [LARGE SCALE GENOMIC DNA]</scope>
    <source>
        <strain evidence="2 3">CCM 7904</strain>
    </source>
</reference>
<dbReference type="Pfam" id="PF01527">
    <property type="entry name" value="HTH_Tnp_1"/>
    <property type="match status" value="1"/>
</dbReference>
<dbReference type="SUPFAM" id="SSF48295">
    <property type="entry name" value="TrpR-like"/>
    <property type="match status" value="1"/>
</dbReference>
<dbReference type="PANTHER" id="PTHR37936">
    <property type="entry name" value="TRANSPOSASE INSC FOR INSERTION ELEMENT IS2A-RELATED"/>
    <property type="match status" value="1"/>
</dbReference>
<dbReference type="Proteomes" id="UP001589795">
    <property type="component" value="Unassembled WGS sequence"/>
</dbReference>